<organism evidence="2 3">
    <name type="scientific">Williamsia serinedens</name>
    <dbReference type="NCBI Taxonomy" id="391736"/>
    <lineage>
        <taxon>Bacteria</taxon>
        <taxon>Bacillati</taxon>
        <taxon>Actinomycetota</taxon>
        <taxon>Actinomycetes</taxon>
        <taxon>Mycobacteriales</taxon>
        <taxon>Nocardiaceae</taxon>
        <taxon>Williamsia</taxon>
    </lineage>
</organism>
<accession>A0ABT1H2T7</accession>
<dbReference type="Pfam" id="PF04230">
    <property type="entry name" value="PS_pyruv_trans"/>
    <property type="match status" value="1"/>
</dbReference>
<dbReference type="RefSeq" id="WP_253655144.1">
    <property type="nucleotide sequence ID" value="NZ_BAAAOE010000001.1"/>
</dbReference>
<keyword evidence="3" id="KW-1185">Reference proteome</keyword>
<dbReference type="EMBL" id="JAMTCG010000005">
    <property type="protein sequence ID" value="MCP2161548.1"/>
    <property type="molecule type" value="Genomic_DNA"/>
</dbReference>
<name>A0ABT1H2T7_9NOCA</name>
<evidence type="ECO:0000313" key="2">
    <source>
        <dbReference type="EMBL" id="MCP2161548.1"/>
    </source>
</evidence>
<dbReference type="PANTHER" id="PTHR36836">
    <property type="entry name" value="COLANIC ACID BIOSYNTHESIS PROTEIN WCAK"/>
    <property type="match status" value="1"/>
</dbReference>
<comment type="caution">
    <text evidence="2">The sequence shown here is derived from an EMBL/GenBank/DDBJ whole genome shotgun (WGS) entry which is preliminary data.</text>
</comment>
<dbReference type="GO" id="GO:0016740">
    <property type="term" value="F:transferase activity"/>
    <property type="evidence" value="ECO:0007669"/>
    <property type="project" value="UniProtKB-KW"/>
</dbReference>
<dbReference type="InterPro" id="IPR007345">
    <property type="entry name" value="Polysacch_pyruvyl_Trfase"/>
</dbReference>
<evidence type="ECO:0000313" key="3">
    <source>
        <dbReference type="Proteomes" id="UP001205740"/>
    </source>
</evidence>
<reference evidence="2 3" key="1">
    <citation type="submission" date="2022-06" db="EMBL/GenBank/DDBJ databases">
        <title>Genomic Encyclopedia of Archaeal and Bacterial Type Strains, Phase II (KMG-II): from individual species to whole genera.</title>
        <authorList>
            <person name="Goeker M."/>
        </authorList>
    </citation>
    <scope>NUCLEOTIDE SEQUENCE [LARGE SCALE GENOMIC DNA]</scope>
    <source>
        <strain evidence="2 3">DSM 45037</strain>
    </source>
</reference>
<keyword evidence="2" id="KW-0808">Transferase</keyword>
<dbReference type="Proteomes" id="UP001205740">
    <property type="component" value="Unassembled WGS sequence"/>
</dbReference>
<protein>
    <submittedName>
        <fullName evidence="2">Polysaccharide pyruvyl transferase family protein WcaK</fullName>
    </submittedName>
</protein>
<dbReference type="PANTHER" id="PTHR36836:SF1">
    <property type="entry name" value="COLANIC ACID BIOSYNTHESIS PROTEIN WCAK"/>
    <property type="match status" value="1"/>
</dbReference>
<gene>
    <name evidence="2" type="ORF">LX12_002747</name>
</gene>
<proteinExistence type="predicted"/>
<sequence length="459" mass="49357">MTHESGEIRVLVENSEYWLRNNGDLAMLAVTLRRLRQRWPDARIGVLTDSPVLLRAYFPTAEGITVFDDDPWAPPTWLEDLAARLGPAFVGPVVLAWLRARTWLPQKARGARRRLKSALTGRHVPPITPRPRPHIGSRRAVASSSVLVVLGGGYLTDADAAQCRRVFSLIRTAADHAVPVAIIGQGLGPLDDPALVAMGREALQRVELLALRERRRGPAIADRLGVDPDRVRVTGDDAIELAHDLIDPTSDTARGGGDGLGAGIGFCLRVAGYSPVDEAARTAVGTTVRVAAERLRAPLLPLIIAEYRDQDRKSTLPLVAGATRVVPPLPRYVHPAAVAERVSDCRVLVTGAYHLAVFALSQGIPVVAVTSSEYYDDKFLGLADMFGTGLTMIDLGEPDLAARLSSAIATAWDEAPVVRAPLRAAAESQIALSRAAFDEVFAITERSGHRDDPGGVTGR</sequence>
<feature type="domain" description="Polysaccharide pyruvyl transferase" evidence="1">
    <location>
        <begin position="23"/>
        <end position="372"/>
    </location>
</feature>
<evidence type="ECO:0000259" key="1">
    <source>
        <dbReference type="Pfam" id="PF04230"/>
    </source>
</evidence>